<dbReference type="PANTHER" id="PTHR46060:SF1">
    <property type="entry name" value="MARINER MOS1 TRANSPOSASE-LIKE PROTEIN"/>
    <property type="match status" value="1"/>
</dbReference>
<keyword evidence="2" id="KW-1185">Reference proteome</keyword>
<dbReference type="PANTHER" id="PTHR46060">
    <property type="entry name" value="MARINER MOS1 TRANSPOSASE-LIKE PROTEIN"/>
    <property type="match status" value="1"/>
</dbReference>
<protein>
    <recommendedName>
        <fullName evidence="3">Transposase</fullName>
    </recommendedName>
</protein>
<sequence length="460" mass="51605">MGVGFHRRVKVKTSLQDDDVSIDDTTTKPLFTPQEKGRKVHVVQTMIIMKNAHPSLTLEDRGVERRLCVFVLASGCHWLMASESVSWPSALGWLTRGARQYHPPAFALVPRVNLRTSEVLDSSADSGSTVNKGFEGQGGGVLLERRTGLTKSEREGSVSNLAMNSRRRLWVWKATAPRMYLLVDRKVWVAICFKGVPAVLRWDLPSNPTRRQNVHDDELSGSPVTATDNAAVAAVRNVVEADRRVTIDEIMIRLPPGIEIRRSSIGTIMSDVLNFLKVCTRWVPRLLLENHKQQRMELSWKCIKEMEINCFPVLPLEMKAGCIIQLQKQNDKTWQSMAMENFKWEFFTHPPYSPELAPSDFHLYPALKWHLGGKHFANDDEVQAEFEAVPNMEADAFAADSNMSTDSAPPTGGTGHDNHAVVVAGRKVLNLLREICLLIIKSRGFYTLPSGTKTVTPEEQ</sequence>
<proteinExistence type="predicted"/>
<evidence type="ECO:0008006" key="3">
    <source>
        <dbReference type="Google" id="ProtNLM"/>
    </source>
</evidence>
<dbReference type="InterPro" id="IPR036397">
    <property type="entry name" value="RNaseH_sf"/>
</dbReference>
<name>A0ABY6L6X2_9ARAC</name>
<evidence type="ECO:0000313" key="2">
    <source>
        <dbReference type="Proteomes" id="UP001235939"/>
    </source>
</evidence>
<reference evidence="1 2" key="1">
    <citation type="submission" date="2022-01" db="EMBL/GenBank/DDBJ databases">
        <title>A chromosomal length assembly of Cordylochernes scorpioides.</title>
        <authorList>
            <person name="Zeh D."/>
            <person name="Zeh J."/>
        </authorList>
    </citation>
    <scope>NUCLEOTIDE SEQUENCE [LARGE SCALE GENOMIC DNA]</scope>
    <source>
        <strain evidence="1">IN4F17</strain>
        <tissue evidence="1">Whole Body</tissue>
    </source>
</reference>
<organism evidence="1 2">
    <name type="scientific">Cordylochernes scorpioides</name>
    <dbReference type="NCBI Taxonomy" id="51811"/>
    <lineage>
        <taxon>Eukaryota</taxon>
        <taxon>Metazoa</taxon>
        <taxon>Ecdysozoa</taxon>
        <taxon>Arthropoda</taxon>
        <taxon>Chelicerata</taxon>
        <taxon>Arachnida</taxon>
        <taxon>Pseudoscorpiones</taxon>
        <taxon>Cheliferoidea</taxon>
        <taxon>Chernetidae</taxon>
        <taxon>Cordylochernes</taxon>
    </lineage>
</organism>
<gene>
    <name evidence="1" type="ORF">LAZ67_14002293</name>
</gene>
<evidence type="ECO:0000313" key="1">
    <source>
        <dbReference type="EMBL" id="UYV76885.1"/>
    </source>
</evidence>
<dbReference type="InterPro" id="IPR052709">
    <property type="entry name" value="Transposase-MT_Hybrid"/>
</dbReference>
<dbReference type="EMBL" id="CP092876">
    <property type="protein sequence ID" value="UYV76885.1"/>
    <property type="molecule type" value="Genomic_DNA"/>
</dbReference>
<dbReference type="Proteomes" id="UP001235939">
    <property type="component" value="Chromosome 14"/>
</dbReference>
<dbReference type="Gene3D" id="3.30.420.10">
    <property type="entry name" value="Ribonuclease H-like superfamily/Ribonuclease H"/>
    <property type="match status" value="1"/>
</dbReference>
<accession>A0ABY6L6X2</accession>